<dbReference type="PROSITE" id="PS00076">
    <property type="entry name" value="PYRIDINE_REDOX_1"/>
    <property type="match status" value="1"/>
</dbReference>
<evidence type="ECO:0000256" key="5">
    <source>
        <dbReference type="ARBA" id="ARBA00023002"/>
    </source>
</evidence>
<dbReference type="Gene3D" id="3.30.390.30">
    <property type="match status" value="1"/>
</dbReference>
<keyword evidence="14" id="KW-1185">Reference proteome</keyword>
<feature type="binding site" evidence="8">
    <location>
        <position position="268"/>
    </location>
    <ligand>
        <name>NAD(+)</name>
        <dbReference type="ChEBI" id="CHEBI:57540"/>
    </ligand>
</feature>
<evidence type="ECO:0000313" key="14">
    <source>
        <dbReference type="Proteomes" id="UP000194003"/>
    </source>
</evidence>
<dbReference type="InterPro" id="IPR001100">
    <property type="entry name" value="Pyr_nuc-diS_OxRdtase"/>
</dbReference>
<feature type="domain" description="Pyridine nucleotide-disulphide oxidoreductase dimerisation" evidence="11">
    <location>
        <begin position="342"/>
        <end position="444"/>
    </location>
</feature>
<dbReference type="RefSeq" id="WP_085446460.1">
    <property type="nucleotide sequence ID" value="NZ_LVJN01000021.1"/>
</dbReference>
<dbReference type="OrthoDB" id="9764616at2"/>
<keyword evidence="2 10" id="KW-0285">Flavoprotein</keyword>
<dbReference type="Gene3D" id="3.50.50.60">
    <property type="entry name" value="FAD/NAD(P)-binding domain"/>
    <property type="match status" value="2"/>
</dbReference>
<feature type="binding site" evidence="8">
    <location>
        <begin position="179"/>
        <end position="186"/>
    </location>
    <ligand>
        <name>NAD(+)</name>
        <dbReference type="ChEBI" id="CHEBI:57540"/>
    </ligand>
</feature>
<dbReference type="SUPFAM" id="SSF55424">
    <property type="entry name" value="FAD/NAD-linked reductases, dimerisation (C-terminal) domain"/>
    <property type="match status" value="1"/>
</dbReference>
<name>A0A1Y2JYX4_9PROT</name>
<evidence type="ECO:0000256" key="4">
    <source>
        <dbReference type="ARBA" id="ARBA00022857"/>
    </source>
</evidence>
<proteinExistence type="inferred from homology"/>
<evidence type="ECO:0000256" key="8">
    <source>
        <dbReference type="PIRSR" id="PIRSR000350-3"/>
    </source>
</evidence>
<sequence>MAEQWSCDVCVIGAGSGGLSVAAGASQMGADVVLLEKGRMGGDCLNTGCVPSKALLAAAHAAESVRRAGRFGVLGASTFGIDSQRVQDHVRATIDAIAPHDSVERFESLGVRVIQQAGRFVDEQTVQAGQIRIRARRFVIATGSRPAIPAIPGLDATPYFTNENLFENAAPTPRLLVIGGGPIGVEMAQAYRRLGAEVTLLVRSRLLPKEDPELVDVARQALRAEGVDIREGVTVKHARESHGGVELEILQNGAPSTLQGSHLLVATGRAPNVEGLGLEKARLSHSHRGVHVDARLRTSAPHIYAIGDVINGPLFTHAAGYHAGIVIRNILFRLPAKADAAIPRVTYCDPELAHVGLSEAEAAARGQSYRVLRKPFAENDRARAEGRTAGLIKVVLGKRGHILGASLVGPHAGELIQPWILAITQKMKIGAMAGYIAPYPTLGEINKGVAGAAFTSALYSPTMRKWVRWLMKLG</sequence>
<gene>
    <name evidence="13" type="primary">merA</name>
    <name evidence="13" type="ORF">MAIT1_00519</name>
</gene>
<feature type="binding site" evidence="8">
    <location>
        <position position="118"/>
    </location>
    <ligand>
        <name>FAD</name>
        <dbReference type="ChEBI" id="CHEBI:57692"/>
    </ligand>
</feature>
<dbReference type="PRINTS" id="PR00411">
    <property type="entry name" value="PNDRDTASEI"/>
</dbReference>
<evidence type="ECO:0000256" key="1">
    <source>
        <dbReference type="ARBA" id="ARBA00007532"/>
    </source>
</evidence>
<feature type="binding site" evidence="8">
    <location>
        <position position="53"/>
    </location>
    <ligand>
        <name>FAD</name>
        <dbReference type="ChEBI" id="CHEBI:57692"/>
    </ligand>
</feature>
<feature type="binding site" evidence="8">
    <location>
        <begin position="142"/>
        <end position="144"/>
    </location>
    <ligand>
        <name>FAD</name>
        <dbReference type="ChEBI" id="CHEBI:57692"/>
    </ligand>
</feature>
<dbReference type="AlphaFoldDB" id="A0A1Y2JYX4"/>
<organism evidence="13 14">
    <name type="scientific">Magnetofaba australis IT-1</name>
    <dbReference type="NCBI Taxonomy" id="1434232"/>
    <lineage>
        <taxon>Bacteria</taxon>
        <taxon>Pseudomonadati</taxon>
        <taxon>Pseudomonadota</taxon>
        <taxon>Magnetococcia</taxon>
        <taxon>Magnetococcales</taxon>
        <taxon>Magnetococcaceae</taxon>
        <taxon>Magnetofaba</taxon>
    </lineage>
</organism>
<evidence type="ECO:0000256" key="6">
    <source>
        <dbReference type="ARBA" id="ARBA00023157"/>
    </source>
</evidence>
<dbReference type="SUPFAM" id="SSF51905">
    <property type="entry name" value="FAD/NAD(P)-binding domain"/>
    <property type="match status" value="1"/>
</dbReference>
<dbReference type="InterPro" id="IPR004099">
    <property type="entry name" value="Pyr_nucl-diS_OxRdtase_dimer"/>
</dbReference>
<dbReference type="PIRSF" id="PIRSF000350">
    <property type="entry name" value="Mercury_reductase_MerA"/>
    <property type="match status" value="1"/>
</dbReference>
<comment type="caution">
    <text evidence="13">The sequence shown here is derived from an EMBL/GenBank/DDBJ whole genome shotgun (WGS) entry which is preliminary data.</text>
</comment>
<keyword evidence="4" id="KW-0521">NADP</keyword>
<dbReference type="STRING" id="1434232.MAIT1_00519"/>
<keyword evidence="8" id="KW-0520">NAD</keyword>
<dbReference type="EMBL" id="LVJN01000021">
    <property type="protein sequence ID" value="OSM00095.1"/>
    <property type="molecule type" value="Genomic_DNA"/>
</dbReference>
<evidence type="ECO:0000259" key="12">
    <source>
        <dbReference type="Pfam" id="PF07992"/>
    </source>
</evidence>
<evidence type="ECO:0000256" key="9">
    <source>
        <dbReference type="PIRSR" id="PIRSR000350-4"/>
    </source>
</evidence>
<reference evidence="13 14" key="1">
    <citation type="journal article" date="2016" name="BMC Genomics">
        <title>Combined genomic and structural analyses of a cultured magnetotactic bacterium reveals its niche adaptation to a dynamic environment.</title>
        <authorList>
            <person name="Araujo A.C."/>
            <person name="Morillo V."/>
            <person name="Cypriano J."/>
            <person name="Teixeira L.C."/>
            <person name="Leao P."/>
            <person name="Lyra S."/>
            <person name="Almeida L.G."/>
            <person name="Bazylinski D.A."/>
            <person name="Vasconcellos A.T."/>
            <person name="Abreu F."/>
            <person name="Lins U."/>
        </authorList>
    </citation>
    <scope>NUCLEOTIDE SEQUENCE [LARGE SCALE GENOMIC DNA]</scope>
    <source>
        <strain evidence="13 14">IT-1</strain>
    </source>
</reference>
<keyword evidence="7 10" id="KW-0676">Redox-active center</keyword>
<dbReference type="Proteomes" id="UP000194003">
    <property type="component" value="Unassembled WGS sequence"/>
</dbReference>
<keyword evidence="5 10" id="KW-0560">Oxidoreductase</keyword>
<comment type="similarity">
    <text evidence="1 10">Belongs to the class-I pyridine nucleotide-disulfide oxidoreductase family.</text>
</comment>
<evidence type="ECO:0000259" key="11">
    <source>
        <dbReference type="Pfam" id="PF02852"/>
    </source>
</evidence>
<evidence type="ECO:0000313" key="13">
    <source>
        <dbReference type="EMBL" id="OSM00095.1"/>
    </source>
</evidence>
<dbReference type="Pfam" id="PF07992">
    <property type="entry name" value="Pyr_redox_2"/>
    <property type="match status" value="1"/>
</dbReference>
<keyword evidence="6" id="KW-1015">Disulfide bond</keyword>
<feature type="binding site" evidence="8">
    <location>
        <position position="308"/>
    </location>
    <ligand>
        <name>FAD</name>
        <dbReference type="ChEBI" id="CHEBI:57692"/>
    </ligand>
</feature>
<dbReference type="PANTHER" id="PTHR43014">
    <property type="entry name" value="MERCURIC REDUCTASE"/>
    <property type="match status" value="1"/>
</dbReference>
<feature type="disulfide bond" description="Redox-active" evidence="9">
    <location>
        <begin position="44"/>
        <end position="49"/>
    </location>
</feature>
<evidence type="ECO:0000256" key="7">
    <source>
        <dbReference type="ARBA" id="ARBA00023284"/>
    </source>
</evidence>
<dbReference type="GO" id="GO:0003955">
    <property type="term" value="F:NAD(P)H dehydrogenase (quinone) activity"/>
    <property type="evidence" value="ECO:0007669"/>
    <property type="project" value="TreeGrafter"/>
</dbReference>
<evidence type="ECO:0000256" key="2">
    <source>
        <dbReference type="ARBA" id="ARBA00022630"/>
    </source>
</evidence>
<dbReference type="PANTHER" id="PTHR43014:SF2">
    <property type="entry name" value="MERCURIC REDUCTASE"/>
    <property type="match status" value="1"/>
</dbReference>
<comment type="cofactor">
    <cofactor evidence="8">
        <name>FAD</name>
        <dbReference type="ChEBI" id="CHEBI:57692"/>
    </cofactor>
    <text evidence="8">Binds 1 FAD per subunit.</text>
</comment>
<evidence type="ECO:0000256" key="3">
    <source>
        <dbReference type="ARBA" id="ARBA00022827"/>
    </source>
</evidence>
<dbReference type="InterPro" id="IPR016156">
    <property type="entry name" value="FAD/NAD-linked_Rdtase_dimer_sf"/>
</dbReference>
<keyword evidence="8" id="KW-0547">Nucleotide-binding</keyword>
<dbReference type="FunFam" id="3.30.390.30:FF:000001">
    <property type="entry name" value="Dihydrolipoyl dehydrogenase"/>
    <property type="match status" value="1"/>
</dbReference>
<dbReference type="InterPro" id="IPR036188">
    <property type="entry name" value="FAD/NAD-bd_sf"/>
</dbReference>
<dbReference type="InterPro" id="IPR023753">
    <property type="entry name" value="FAD/NAD-binding_dom"/>
</dbReference>
<dbReference type="InterPro" id="IPR012999">
    <property type="entry name" value="Pyr_OxRdtase_I_AS"/>
</dbReference>
<evidence type="ECO:0000256" key="10">
    <source>
        <dbReference type="RuleBase" id="RU003691"/>
    </source>
</evidence>
<keyword evidence="3 8" id="KW-0274">FAD</keyword>
<dbReference type="GO" id="GO:0050660">
    <property type="term" value="F:flavin adenine dinucleotide binding"/>
    <property type="evidence" value="ECO:0007669"/>
    <property type="project" value="TreeGrafter"/>
</dbReference>
<protein>
    <submittedName>
        <fullName evidence="13">Putative mercuric reductase</fullName>
    </submittedName>
</protein>
<accession>A0A1Y2JYX4</accession>
<dbReference type="PRINTS" id="PR00368">
    <property type="entry name" value="FADPNR"/>
</dbReference>
<dbReference type="GO" id="GO:0016668">
    <property type="term" value="F:oxidoreductase activity, acting on a sulfur group of donors, NAD(P) as acceptor"/>
    <property type="evidence" value="ECO:0007669"/>
    <property type="project" value="InterPro"/>
</dbReference>
<feature type="domain" description="FAD/NAD(P)-binding" evidence="12">
    <location>
        <begin position="8"/>
        <end position="322"/>
    </location>
</feature>
<dbReference type="Pfam" id="PF02852">
    <property type="entry name" value="Pyr_redox_dim"/>
    <property type="match status" value="1"/>
</dbReference>